<accession>A0ABP4UUA8</accession>
<dbReference type="EMBL" id="BAAANF010000023">
    <property type="protein sequence ID" value="GAA1711516.1"/>
    <property type="molecule type" value="Genomic_DNA"/>
</dbReference>
<name>A0ABP4UUA8_9ACTN</name>
<gene>
    <name evidence="2" type="ORF">GCM10009745_69520</name>
</gene>
<dbReference type="Gene3D" id="3.40.50.1820">
    <property type="entry name" value="alpha/beta hydrolase"/>
    <property type="match status" value="1"/>
</dbReference>
<proteinExistence type="predicted"/>
<dbReference type="InterPro" id="IPR029058">
    <property type="entry name" value="AB_hydrolase_fold"/>
</dbReference>
<dbReference type="InterPro" id="IPR050266">
    <property type="entry name" value="AB_hydrolase_sf"/>
</dbReference>
<dbReference type="InterPro" id="IPR000073">
    <property type="entry name" value="AB_hydrolase_1"/>
</dbReference>
<dbReference type="PANTHER" id="PTHR43798:SF5">
    <property type="entry name" value="MONOACYLGLYCEROL LIPASE ABHD6"/>
    <property type="match status" value="1"/>
</dbReference>
<feature type="domain" description="AB hydrolase-1" evidence="1">
    <location>
        <begin position="25"/>
        <end position="208"/>
    </location>
</feature>
<organism evidence="2 3">
    <name type="scientific">Kribbella yunnanensis</name>
    <dbReference type="NCBI Taxonomy" id="190194"/>
    <lineage>
        <taxon>Bacteria</taxon>
        <taxon>Bacillati</taxon>
        <taxon>Actinomycetota</taxon>
        <taxon>Actinomycetes</taxon>
        <taxon>Propionibacteriales</taxon>
        <taxon>Kribbellaceae</taxon>
        <taxon>Kribbella</taxon>
    </lineage>
</organism>
<dbReference type="Pfam" id="PF12697">
    <property type="entry name" value="Abhydrolase_6"/>
    <property type="match status" value="1"/>
</dbReference>
<evidence type="ECO:0000313" key="2">
    <source>
        <dbReference type="EMBL" id="GAA1711516.1"/>
    </source>
</evidence>
<keyword evidence="3" id="KW-1185">Reference proteome</keyword>
<evidence type="ECO:0000313" key="3">
    <source>
        <dbReference type="Proteomes" id="UP001500280"/>
    </source>
</evidence>
<dbReference type="RefSeq" id="WP_344161857.1">
    <property type="nucleotide sequence ID" value="NZ_BAAANF010000023.1"/>
</dbReference>
<sequence>MAITMFDVGGYKLAAEIAGEGSPTVVFISGASSGRDAWDKAIAVLRTPTTRLTYDRPGIGDSETPDLTSRTLGAAAEELHQLVSATTLPGPFILVGHSLGGLIALIYSAQWPDDLVGLVLVDTSDIHLNLDVATPILTANDGNHLTFDIPASVADVTRSRRPLTIPAIVIASRPGHWLEDETIDFTRWHPFTPTQLDTRWQSHQQSLAKDLAATHKVARHGGHNIQSDDPTLVADSIDTLIDLARRRVRSLKSR</sequence>
<reference evidence="3" key="1">
    <citation type="journal article" date="2019" name="Int. J. Syst. Evol. Microbiol.">
        <title>The Global Catalogue of Microorganisms (GCM) 10K type strain sequencing project: providing services to taxonomists for standard genome sequencing and annotation.</title>
        <authorList>
            <consortium name="The Broad Institute Genomics Platform"/>
            <consortium name="The Broad Institute Genome Sequencing Center for Infectious Disease"/>
            <person name="Wu L."/>
            <person name="Ma J."/>
        </authorList>
    </citation>
    <scope>NUCLEOTIDE SEQUENCE [LARGE SCALE GENOMIC DNA]</scope>
    <source>
        <strain evidence="3">JCM 14307</strain>
    </source>
</reference>
<dbReference type="SUPFAM" id="SSF53474">
    <property type="entry name" value="alpha/beta-Hydrolases"/>
    <property type="match status" value="1"/>
</dbReference>
<dbReference type="Proteomes" id="UP001500280">
    <property type="component" value="Unassembled WGS sequence"/>
</dbReference>
<protein>
    <recommendedName>
        <fullName evidence="1">AB hydrolase-1 domain-containing protein</fullName>
    </recommendedName>
</protein>
<comment type="caution">
    <text evidence="2">The sequence shown here is derived from an EMBL/GenBank/DDBJ whole genome shotgun (WGS) entry which is preliminary data.</text>
</comment>
<dbReference type="PANTHER" id="PTHR43798">
    <property type="entry name" value="MONOACYLGLYCEROL LIPASE"/>
    <property type="match status" value="1"/>
</dbReference>
<evidence type="ECO:0000259" key="1">
    <source>
        <dbReference type="Pfam" id="PF12697"/>
    </source>
</evidence>